<proteinExistence type="predicted"/>
<dbReference type="EMBL" id="JAUKUD010000003">
    <property type="protein sequence ID" value="KAK0750326.1"/>
    <property type="molecule type" value="Genomic_DNA"/>
</dbReference>
<comment type="caution">
    <text evidence="1">The sequence shown here is derived from an EMBL/GenBank/DDBJ whole genome shotgun (WGS) entry which is preliminary data.</text>
</comment>
<evidence type="ECO:0000313" key="1">
    <source>
        <dbReference type="EMBL" id="KAK0750326.1"/>
    </source>
</evidence>
<dbReference type="Proteomes" id="UP001172155">
    <property type="component" value="Unassembled WGS sequence"/>
</dbReference>
<evidence type="ECO:0000313" key="2">
    <source>
        <dbReference type="Proteomes" id="UP001172155"/>
    </source>
</evidence>
<reference evidence="1" key="1">
    <citation type="submission" date="2023-06" db="EMBL/GenBank/DDBJ databases">
        <title>Genome-scale phylogeny and comparative genomics of the fungal order Sordariales.</title>
        <authorList>
            <consortium name="Lawrence Berkeley National Laboratory"/>
            <person name="Hensen N."/>
            <person name="Bonometti L."/>
            <person name="Westerberg I."/>
            <person name="Brannstrom I.O."/>
            <person name="Guillou S."/>
            <person name="Cros-Aarteil S."/>
            <person name="Calhoun S."/>
            <person name="Haridas S."/>
            <person name="Kuo A."/>
            <person name="Mondo S."/>
            <person name="Pangilinan J."/>
            <person name="Riley R."/>
            <person name="LaButti K."/>
            <person name="Andreopoulos B."/>
            <person name="Lipzen A."/>
            <person name="Chen C."/>
            <person name="Yanf M."/>
            <person name="Daum C."/>
            <person name="Ng V."/>
            <person name="Clum A."/>
            <person name="Steindorff A."/>
            <person name="Ohm R."/>
            <person name="Martin F."/>
            <person name="Silar P."/>
            <person name="Natvig D."/>
            <person name="Lalanne C."/>
            <person name="Gautier V."/>
            <person name="Ament-velasquez S.L."/>
            <person name="Kruys A."/>
            <person name="Hutchinson M.I."/>
            <person name="Powell A.J."/>
            <person name="Barry K."/>
            <person name="Miller A.N."/>
            <person name="Grigoriev I.V."/>
            <person name="Debuchy R."/>
            <person name="Gladieux P."/>
            <person name="Thoren M.H."/>
            <person name="Johannesson H."/>
        </authorList>
    </citation>
    <scope>NUCLEOTIDE SEQUENCE</scope>
    <source>
        <strain evidence="1">SMH3187-1</strain>
    </source>
</reference>
<protein>
    <submittedName>
        <fullName evidence="1">Uncharacterized protein</fullName>
    </submittedName>
</protein>
<gene>
    <name evidence="1" type="ORF">B0T18DRAFT_408648</name>
</gene>
<name>A0AA40F3B5_9PEZI</name>
<accession>A0AA40F3B5</accession>
<dbReference type="AlphaFoldDB" id="A0AA40F3B5"/>
<keyword evidence="2" id="KW-1185">Reference proteome</keyword>
<organism evidence="1 2">
    <name type="scientific">Schizothecium vesticola</name>
    <dbReference type="NCBI Taxonomy" id="314040"/>
    <lineage>
        <taxon>Eukaryota</taxon>
        <taxon>Fungi</taxon>
        <taxon>Dikarya</taxon>
        <taxon>Ascomycota</taxon>
        <taxon>Pezizomycotina</taxon>
        <taxon>Sordariomycetes</taxon>
        <taxon>Sordariomycetidae</taxon>
        <taxon>Sordariales</taxon>
        <taxon>Schizotheciaceae</taxon>
        <taxon>Schizothecium</taxon>
    </lineage>
</organism>
<sequence>MTSSLWCLEASFFCWEVTALLGWEVALLSTPPFFSSTSFFTAPLTAATSSQSSVTSPLRSLHSLTSASHNPWTLAVRVLISAATVLAIWKRRPWKSCVRRPLSKVTEFRSAVVSLARLMISAVRSFLFDSIAAENAARRSFISCVRWASSCISFSPRILSLLRPAILWSASSCVSASCALERWVILVRIIASWPFARPFR</sequence>